<comment type="similarity">
    <text evidence="8">Belongs to the binding-protein-dependent transport system permease family.</text>
</comment>
<dbReference type="Pfam" id="PF00528">
    <property type="entry name" value="BPD_transp_1"/>
    <property type="match status" value="1"/>
</dbReference>
<sequence>MGWIREKIDAAIRWKATPYIVLIIGCSILLFPLYWTVITSFKSVGEIFTWPPTLFPKDWTLYNYVKVILNSPIPLNILNSVIYALVVTAFVLVVGVLTTYGLVMYPYRGSEKIAFTFFATRIIPPQSLWLPFLIMLTRLGLVNSRPGVISFLVVLVYPLSIWMLRGIFGAFPRELLDAAEIDGATRLQALIRVVLPVVAPGVGAVAIISFLWSWNEFMFPLLCLNSPELYPITLGIFRFVSDEGIQWGSICASGVFAILPGMIFFIIAQRYIVEGLTEGALKT</sequence>
<dbReference type="PROSITE" id="PS50928">
    <property type="entry name" value="ABC_TM1"/>
    <property type="match status" value="1"/>
</dbReference>
<dbReference type="PANTHER" id="PTHR43744">
    <property type="entry name" value="ABC TRANSPORTER PERMEASE PROTEIN MG189-RELATED-RELATED"/>
    <property type="match status" value="1"/>
</dbReference>
<feature type="domain" description="ABC transmembrane type-1" evidence="9">
    <location>
        <begin position="77"/>
        <end position="268"/>
    </location>
</feature>
<dbReference type="PROSITE" id="PS51257">
    <property type="entry name" value="PROKAR_LIPOPROTEIN"/>
    <property type="match status" value="1"/>
</dbReference>
<feature type="transmembrane region" description="Helical" evidence="8">
    <location>
        <begin position="81"/>
        <end position="103"/>
    </location>
</feature>
<evidence type="ECO:0000256" key="2">
    <source>
        <dbReference type="ARBA" id="ARBA00020515"/>
    </source>
</evidence>
<dbReference type="EMBL" id="CP121689">
    <property type="protein sequence ID" value="WZL75490.1"/>
    <property type="molecule type" value="Genomic_DNA"/>
</dbReference>
<feature type="transmembrane region" description="Helical" evidence="8">
    <location>
        <begin position="247"/>
        <end position="268"/>
    </location>
</feature>
<name>A0ABZ2YCS9_9BACT</name>
<dbReference type="Proteomes" id="UP001461341">
    <property type="component" value="Chromosome"/>
</dbReference>
<keyword evidence="6 8" id="KW-1133">Transmembrane helix</keyword>
<evidence type="ECO:0000256" key="1">
    <source>
        <dbReference type="ARBA" id="ARBA00004651"/>
    </source>
</evidence>
<organism evidence="10 11">
    <name type="scientific">Thermatribacter velox</name>
    <dbReference type="NCBI Taxonomy" id="3039681"/>
    <lineage>
        <taxon>Bacteria</taxon>
        <taxon>Pseudomonadati</taxon>
        <taxon>Atribacterota</taxon>
        <taxon>Atribacteria</taxon>
        <taxon>Atribacterales</taxon>
        <taxon>Thermatribacteraceae</taxon>
        <taxon>Thermatribacter</taxon>
    </lineage>
</organism>
<evidence type="ECO:0000256" key="7">
    <source>
        <dbReference type="ARBA" id="ARBA00023136"/>
    </source>
</evidence>
<proteinExistence type="inferred from homology"/>
<keyword evidence="5 8" id="KW-0812">Transmembrane</keyword>
<keyword evidence="3 8" id="KW-0813">Transport</keyword>
<gene>
    <name evidence="10" type="ORF">QBE54_07795</name>
</gene>
<feature type="transmembrane region" description="Helical" evidence="8">
    <location>
        <begin position="189"/>
        <end position="212"/>
    </location>
</feature>
<evidence type="ECO:0000256" key="8">
    <source>
        <dbReference type="RuleBase" id="RU363032"/>
    </source>
</evidence>
<dbReference type="PANTHER" id="PTHR43744:SF8">
    <property type="entry name" value="SN-GLYCEROL-3-PHOSPHATE TRANSPORT SYSTEM PERMEASE PROTEIN UGPE"/>
    <property type="match status" value="1"/>
</dbReference>
<keyword evidence="4" id="KW-1003">Cell membrane</keyword>
<dbReference type="InterPro" id="IPR035906">
    <property type="entry name" value="MetI-like_sf"/>
</dbReference>
<feature type="transmembrane region" description="Helical" evidence="8">
    <location>
        <begin position="16"/>
        <end position="35"/>
    </location>
</feature>
<evidence type="ECO:0000259" key="9">
    <source>
        <dbReference type="PROSITE" id="PS50928"/>
    </source>
</evidence>
<dbReference type="InterPro" id="IPR000515">
    <property type="entry name" value="MetI-like"/>
</dbReference>
<evidence type="ECO:0000313" key="10">
    <source>
        <dbReference type="EMBL" id="WZL75490.1"/>
    </source>
</evidence>
<reference evidence="10 11" key="1">
    <citation type="submission" date="2023-03" db="EMBL/GenBank/DDBJ databases">
        <title>Novel Species.</title>
        <authorList>
            <person name="Ma S."/>
        </authorList>
    </citation>
    <scope>NUCLEOTIDE SEQUENCE [LARGE SCALE GENOMIC DNA]</scope>
    <source>
        <strain evidence="10 11">B11</strain>
    </source>
</reference>
<evidence type="ECO:0000256" key="5">
    <source>
        <dbReference type="ARBA" id="ARBA00022692"/>
    </source>
</evidence>
<protein>
    <recommendedName>
        <fullName evidence="2">sn-glycerol-3-phosphate transport system permease protein UgpE</fullName>
    </recommendedName>
</protein>
<keyword evidence="7 8" id="KW-0472">Membrane</keyword>
<evidence type="ECO:0000256" key="4">
    <source>
        <dbReference type="ARBA" id="ARBA00022475"/>
    </source>
</evidence>
<keyword evidence="11" id="KW-1185">Reference proteome</keyword>
<evidence type="ECO:0000256" key="6">
    <source>
        <dbReference type="ARBA" id="ARBA00022989"/>
    </source>
</evidence>
<dbReference type="CDD" id="cd06261">
    <property type="entry name" value="TM_PBP2"/>
    <property type="match status" value="1"/>
</dbReference>
<dbReference type="SUPFAM" id="SSF161098">
    <property type="entry name" value="MetI-like"/>
    <property type="match status" value="1"/>
</dbReference>
<feature type="transmembrane region" description="Helical" evidence="8">
    <location>
        <begin position="148"/>
        <end position="168"/>
    </location>
</feature>
<dbReference type="RefSeq" id="WP_369017637.1">
    <property type="nucleotide sequence ID" value="NZ_CP121689.1"/>
</dbReference>
<feature type="transmembrane region" description="Helical" evidence="8">
    <location>
        <begin position="115"/>
        <end position="136"/>
    </location>
</feature>
<dbReference type="Gene3D" id="1.10.3720.10">
    <property type="entry name" value="MetI-like"/>
    <property type="match status" value="1"/>
</dbReference>
<evidence type="ECO:0000256" key="3">
    <source>
        <dbReference type="ARBA" id="ARBA00022448"/>
    </source>
</evidence>
<comment type="subcellular location">
    <subcellularLocation>
        <location evidence="1 8">Cell membrane</location>
        <topology evidence="1 8">Multi-pass membrane protein</topology>
    </subcellularLocation>
</comment>
<evidence type="ECO:0000313" key="11">
    <source>
        <dbReference type="Proteomes" id="UP001461341"/>
    </source>
</evidence>
<accession>A0ABZ2YCS9</accession>